<proteinExistence type="inferred from homology"/>
<feature type="active site" evidence="9">
    <location>
        <position position="283"/>
    </location>
</feature>
<dbReference type="GO" id="GO:0051301">
    <property type="term" value="P:cell division"/>
    <property type="evidence" value="ECO:0007669"/>
    <property type="project" value="UniProtKB-KW"/>
</dbReference>
<evidence type="ECO:0000256" key="5">
    <source>
        <dbReference type="ARBA" id="ARBA00022908"/>
    </source>
</evidence>
<dbReference type="GO" id="GO:0007059">
    <property type="term" value="P:chromosome segregation"/>
    <property type="evidence" value="ECO:0007669"/>
    <property type="project" value="UniProtKB-UniRule"/>
</dbReference>
<dbReference type="Gene3D" id="1.10.150.130">
    <property type="match status" value="1"/>
</dbReference>
<dbReference type="InterPro" id="IPR013762">
    <property type="entry name" value="Integrase-like_cat_sf"/>
</dbReference>
<comment type="similarity">
    <text evidence="9">Belongs to the 'phage' integrase family. XerC subfamily.</text>
</comment>
<feature type="domain" description="Tyr recombinase" evidence="10">
    <location>
        <begin position="132"/>
        <end position="328"/>
    </location>
</feature>
<feature type="active site" evidence="9">
    <location>
        <position position="200"/>
    </location>
</feature>
<dbReference type="RefSeq" id="WP_116414126.1">
    <property type="nucleotide sequence ID" value="NZ_NBWZ01000001.1"/>
</dbReference>
<dbReference type="InterPro" id="IPR023009">
    <property type="entry name" value="Tyrosine_recombinase_XerC/XerD"/>
</dbReference>
<dbReference type="SUPFAM" id="SSF56349">
    <property type="entry name" value="DNA breaking-rejoining enzymes"/>
    <property type="match status" value="1"/>
</dbReference>
<comment type="caution">
    <text evidence="12">The sequence shown here is derived from an EMBL/GenBank/DDBJ whole genome shotgun (WGS) entry which is preliminary data.</text>
</comment>
<comment type="subcellular location">
    <subcellularLocation>
        <location evidence="1 9">Cytoplasm</location>
    </subcellularLocation>
</comment>
<dbReference type="GO" id="GO:0003677">
    <property type="term" value="F:DNA binding"/>
    <property type="evidence" value="ECO:0007669"/>
    <property type="project" value="UniProtKB-UniRule"/>
</dbReference>
<dbReference type="AlphaFoldDB" id="A0A3E0VG64"/>
<dbReference type="Proteomes" id="UP000256486">
    <property type="component" value="Unassembled WGS sequence"/>
</dbReference>
<evidence type="ECO:0000313" key="12">
    <source>
        <dbReference type="EMBL" id="RFA08721.1"/>
    </source>
</evidence>
<feature type="active site" evidence="9">
    <location>
        <position position="306"/>
    </location>
</feature>
<keyword evidence="8 9" id="KW-0131">Cell cycle</keyword>
<evidence type="ECO:0000259" key="11">
    <source>
        <dbReference type="PROSITE" id="PS51900"/>
    </source>
</evidence>
<dbReference type="GO" id="GO:0006313">
    <property type="term" value="P:DNA transposition"/>
    <property type="evidence" value="ECO:0007669"/>
    <property type="project" value="UniProtKB-UniRule"/>
</dbReference>
<evidence type="ECO:0000256" key="2">
    <source>
        <dbReference type="ARBA" id="ARBA00022490"/>
    </source>
</evidence>
<sequence length="334" mass="35857">MSLEQNADDFLSHLALERGYSENTVRAYRSDLANLLAFAADRRAQAGTETVGAESVGAESVGAETAGAEGSAGMTLDLLRDWLWAASNGGLSKATMARRSATAKSFSAWLTRTGLQTGDAAVRLRAPRADRSLPRVLSRASVQSIFDLLDERASDGDPIGERNRAIVELLYASALRVSEIVGIDVDDLDEERRTVLVTGKGSKQRVVPFGAPALAAVTQYRQNGRREQLISTAPGQESQMRVSSALFLNTRGERVGTRSVYAVVSELLSRVPGTGPEGPHAFRHTAATHLLDGGADLRAVQEMLGHSSLGTTQIYTHVTTERLRSTYLAAHPRA</sequence>
<dbReference type="InterPro" id="IPR002104">
    <property type="entry name" value="Integrase_catalytic"/>
</dbReference>
<dbReference type="PROSITE" id="PS51900">
    <property type="entry name" value="CB"/>
    <property type="match status" value="1"/>
</dbReference>
<evidence type="ECO:0000256" key="9">
    <source>
        <dbReference type="HAMAP-Rule" id="MF_01808"/>
    </source>
</evidence>
<dbReference type="EMBL" id="NBWZ01000001">
    <property type="protein sequence ID" value="RFA08721.1"/>
    <property type="molecule type" value="Genomic_DNA"/>
</dbReference>
<feature type="active site" evidence="9">
    <location>
        <position position="280"/>
    </location>
</feature>
<dbReference type="PANTHER" id="PTHR30349:SF77">
    <property type="entry name" value="TYROSINE RECOMBINASE XERC"/>
    <property type="match status" value="1"/>
</dbReference>
<dbReference type="PROSITE" id="PS51898">
    <property type="entry name" value="TYR_RECOMBINASE"/>
    <property type="match status" value="1"/>
</dbReference>
<keyword evidence="4 9" id="KW-0159">Chromosome partition</keyword>
<dbReference type="OrthoDB" id="9801717at2"/>
<dbReference type="InterPro" id="IPR050090">
    <property type="entry name" value="Tyrosine_recombinase_XerCD"/>
</dbReference>
<keyword evidence="5 9" id="KW-0229">DNA integration</keyword>
<dbReference type="GO" id="GO:0005737">
    <property type="term" value="C:cytoplasm"/>
    <property type="evidence" value="ECO:0007669"/>
    <property type="project" value="UniProtKB-SubCell"/>
</dbReference>
<dbReference type="InterPro" id="IPR010998">
    <property type="entry name" value="Integrase_recombinase_N"/>
</dbReference>
<evidence type="ECO:0000256" key="4">
    <source>
        <dbReference type="ARBA" id="ARBA00022829"/>
    </source>
</evidence>
<feature type="domain" description="Core-binding (CB)" evidence="11">
    <location>
        <begin position="1"/>
        <end position="111"/>
    </location>
</feature>
<accession>A0A3E0VG64</accession>
<keyword evidence="13" id="KW-1185">Reference proteome</keyword>
<dbReference type="PANTHER" id="PTHR30349">
    <property type="entry name" value="PHAGE INTEGRASE-RELATED"/>
    <property type="match status" value="1"/>
</dbReference>
<feature type="active site" description="O-(3'-phospho-DNA)-tyrosine intermediate" evidence="9">
    <location>
        <position position="315"/>
    </location>
</feature>
<keyword evidence="2 9" id="KW-0963">Cytoplasm</keyword>
<evidence type="ECO:0000256" key="6">
    <source>
        <dbReference type="ARBA" id="ARBA00023125"/>
    </source>
</evidence>
<evidence type="ECO:0000313" key="13">
    <source>
        <dbReference type="Proteomes" id="UP000256486"/>
    </source>
</evidence>
<reference evidence="12 13" key="1">
    <citation type="submission" date="2017-04" db="EMBL/GenBank/DDBJ databases">
        <title>Comparative genome analysis of Subtercola boreus.</title>
        <authorList>
            <person name="Cho Y.-J."/>
            <person name="Cho A."/>
            <person name="Kim O.-S."/>
            <person name="Lee J.-I."/>
        </authorList>
    </citation>
    <scope>NUCLEOTIDE SEQUENCE [LARGE SCALE GENOMIC DNA]</scope>
    <source>
        <strain evidence="12 13">K300</strain>
    </source>
</reference>
<dbReference type="HAMAP" id="MF_01808">
    <property type="entry name" value="Recomb_XerC_XerD"/>
    <property type="match status" value="1"/>
</dbReference>
<dbReference type="Gene3D" id="1.10.443.10">
    <property type="entry name" value="Intergrase catalytic core"/>
    <property type="match status" value="1"/>
</dbReference>
<dbReference type="InterPro" id="IPR011010">
    <property type="entry name" value="DNA_brk_join_enz"/>
</dbReference>
<dbReference type="SUPFAM" id="SSF47823">
    <property type="entry name" value="lambda integrase-like, N-terminal domain"/>
    <property type="match status" value="1"/>
</dbReference>
<evidence type="ECO:0000259" key="10">
    <source>
        <dbReference type="PROSITE" id="PS51898"/>
    </source>
</evidence>
<evidence type="ECO:0000256" key="8">
    <source>
        <dbReference type="ARBA" id="ARBA00023306"/>
    </source>
</evidence>
<evidence type="ECO:0000256" key="3">
    <source>
        <dbReference type="ARBA" id="ARBA00022618"/>
    </source>
</evidence>
<organism evidence="12 13">
    <name type="scientific">Subtercola boreus</name>
    <dbReference type="NCBI Taxonomy" id="120213"/>
    <lineage>
        <taxon>Bacteria</taxon>
        <taxon>Bacillati</taxon>
        <taxon>Actinomycetota</taxon>
        <taxon>Actinomycetes</taxon>
        <taxon>Micrococcales</taxon>
        <taxon>Microbacteriaceae</taxon>
        <taxon>Subtercola</taxon>
    </lineage>
</organism>
<protein>
    <recommendedName>
        <fullName evidence="9">Tyrosine recombinase XerC</fullName>
    </recommendedName>
</protein>
<evidence type="ECO:0000256" key="1">
    <source>
        <dbReference type="ARBA" id="ARBA00004496"/>
    </source>
</evidence>
<comment type="function">
    <text evidence="9">Site-specific tyrosine recombinase, which acts by catalyzing the cutting and rejoining of the recombining DNA molecules. The XerC-XerD complex is essential to convert dimers of the bacterial chromosome into monomers to permit their segregation at cell division. It also contributes to the segregational stability of plasmids.</text>
</comment>
<keyword evidence="7 9" id="KW-0233">DNA recombination</keyword>
<feature type="active site" evidence="9">
    <location>
        <position position="176"/>
    </location>
</feature>
<dbReference type="Pfam" id="PF02899">
    <property type="entry name" value="Phage_int_SAM_1"/>
    <property type="match status" value="1"/>
</dbReference>
<keyword evidence="3 9" id="KW-0132">Cell division</keyword>
<dbReference type="InterPro" id="IPR004107">
    <property type="entry name" value="Integrase_SAM-like_N"/>
</dbReference>
<comment type="subunit">
    <text evidence="9">Forms a cyclic heterotetrameric complex composed of two molecules of XerC and two molecules of XerD.</text>
</comment>
<dbReference type="CDD" id="cd00798">
    <property type="entry name" value="INT_XerDC_C"/>
    <property type="match status" value="1"/>
</dbReference>
<keyword evidence="6 9" id="KW-0238">DNA-binding</keyword>
<dbReference type="GO" id="GO:0009037">
    <property type="term" value="F:tyrosine-based site-specific recombinase activity"/>
    <property type="evidence" value="ECO:0007669"/>
    <property type="project" value="UniProtKB-UniRule"/>
</dbReference>
<dbReference type="Pfam" id="PF00589">
    <property type="entry name" value="Phage_integrase"/>
    <property type="match status" value="1"/>
</dbReference>
<evidence type="ECO:0000256" key="7">
    <source>
        <dbReference type="ARBA" id="ARBA00023172"/>
    </source>
</evidence>
<dbReference type="InterPro" id="IPR044068">
    <property type="entry name" value="CB"/>
</dbReference>
<name>A0A3E0VG64_9MICO</name>
<gene>
    <name evidence="9" type="primary">xerC</name>
    <name evidence="12" type="ORF">B7R54_05380</name>
</gene>